<dbReference type="Proteomes" id="UP000242913">
    <property type="component" value="Unassembled WGS sequence"/>
</dbReference>
<feature type="compositionally biased region" description="Basic and acidic residues" evidence="1">
    <location>
        <begin position="71"/>
        <end position="101"/>
    </location>
</feature>
<gene>
    <name evidence="3" type="ORF">X798_01297</name>
</gene>
<accession>A0A183HUX8</accession>
<keyword evidence="4" id="KW-1185">Reference proteome</keyword>
<organism evidence="5">
    <name type="scientific">Onchocerca flexuosa</name>
    <dbReference type="NCBI Taxonomy" id="387005"/>
    <lineage>
        <taxon>Eukaryota</taxon>
        <taxon>Metazoa</taxon>
        <taxon>Ecdysozoa</taxon>
        <taxon>Nematoda</taxon>
        <taxon>Chromadorea</taxon>
        <taxon>Rhabditida</taxon>
        <taxon>Spirurina</taxon>
        <taxon>Spiruromorpha</taxon>
        <taxon>Filarioidea</taxon>
        <taxon>Onchocercidae</taxon>
        <taxon>Onchocerca</taxon>
    </lineage>
</organism>
<reference evidence="3 4" key="1">
    <citation type="submission" date="2015-12" db="EMBL/GenBank/DDBJ databases">
        <title>Draft genome of the nematode, Onchocerca flexuosa.</title>
        <authorList>
            <person name="Mitreva M."/>
        </authorList>
    </citation>
    <scope>NUCLEOTIDE SEQUENCE [LARGE SCALE GENOMIC DNA]</scope>
    <source>
        <strain evidence="3">Red Deer</strain>
    </source>
</reference>
<sequence>MHSVPDEAAFIAPSYVIIIATIVVISTVIDCSKRKELSVQPTQVSMGEHSKIYVFSREGETDIEIPSHLNKLKEQSESKKSDRRESSEVKKLDDKDKKEELGSNLISKESEKYRSNKEKHSRKEEMTAKDDNRNEEAKDKDEKFTKRTQPSDMKRYNHENEEKSAEK</sequence>
<evidence type="ECO:0000313" key="4">
    <source>
        <dbReference type="Proteomes" id="UP000242913"/>
    </source>
</evidence>
<dbReference type="AlphaFoldDB" id="A0A183HUX8"/>
<feature type="compositionally biased region" description="Basic and acidic residues" evidence="1">
    <location>
        <begin position="152"/>
        <end position="167"/>
    </location>
</feature>
<protein>
    <submittedName>
        <fullName evidence="3 5">Uncharacterized protein</fullName>
    </submittedName>
</protein>
<keyword evidence="2" id="KW-1133">Transmembrane helix</keyword>
<proteinExistence type="predicted"/>
<keyword evidence="2" id="KW-0472">Membrane</keyword>
<keyword evidence="2" id="KW-0812">Transmembrane</keyword>
<dbReference type="OrthoDB" id="5870728at2759"/>
<evidence type="ECO:0000313" key="3">
    <source>
        <dbReference type="EMBL" id="OZC11440.1"/>
    </source>
</evidence>
<evidence type="ECO:0000313" key="5">
    <source>
        <dbReference type="WBParaSite" id="OFLC_0001129001-mRNA-1"/>
    </source>
</evidence>
<feature type="compositionally biased region" description="Basic and acidic residues" evidence="1">
    <location>
        <begin position="108"/>
        <end position="145"/>
    </location>
</feature>
<evidence type="ECO:0000256" key="1">
    <source>
        <dbReference type="SAM" id="MobiDB-lite"/>
    </source>
</evidence>
<feature type="region of interest" description="Disordered" evidence="1">
    <location>
        <begin position="65"/>
        <end position="167"/>
    </location>
</feature>
<dbReference type="EMBL" id="KZ269980">
    <property type="protein sequence ID" value="OZC11440.1"/>
    <property type="molecule type" value="Genomic_DNA"/>
</dbReference>
<name>A0A183HUX8_9BILA</name>
<reference evidence="5" key="2">
    <citation type="submission" date="2016-06" db="UniProtKB">
        <authorList>
            <consortium name="WormBaseParasite"/>
        </authorList>
    </citation>
    <scope>IDENTIFICATION</scope>
</reference>
<feature type="transmembrane region" description="Helical" evidence="2">
    <location>
        <begin position="12"/>
        <end position="29"/>
    </location>
</feature>
<evidence type="ECO:0000256" key="2">
    <source>
        <dbReference type="SAM" id="Phobius"/>
    </source>
</evidence>
<dbReference type="WBParaSite" id="OFLC_0001129001-mRNA-1">
    <property type="protein sequence ID" value="OFLC_0001129001-mRNA-1"/>
    <property type="gene ID" value="OFLC_0001129001"/>
</dbReference>